<proteinExistence type="predicted"/>
<keyword evidence="3" id="KW-0472">Membrane</keyword>
<dbReference type="SMART" id="SM00267">
    <property type="entry name" value="GGDEF"/>
    <property type="match status" value="1"/>
</dbReference>
<keyword evidence="3" id="KW-0812">Transmembrane</keyword>
<protein>
    <recommendedName>
        <fullName evidence="1">diguanylate cyclase</fullName>
        <ecNumber evidence="1">2.7.7.65</ecNumber>
    </recommendedName>
</protein>
<name>A0ABS3ZDT1_9GAMM</name>
<dbReference type="SUPFAM" id="SSF55073">
    <property type="entry name" value="Nucleotide cyclase"/>
    <property type="match status" value="1"/>
</dbReference>
<dbReference type="CDD" id="cd01949">
    <property type="entry name" value="GGDEF"/>
    <property type="match status" value="1"/>
</dbReference>
<dbReference type="PROSITE" id="PS50887">
    <property type="entry name" value="GGDEF"/>
    <property type="match status" value="1"/>
</dbReference>
<feature type="transmembrane region" description="Helical" evidence="3">
    <location>
        <begin position="7"/>
        <end position="27"/>
    </location>
</feature>
<dbReference type="InterPro" id="IPR050469">
    <property type="entry name" value="Diguanylate_Cyclase"/>
</dbReference>
<reference evidence="5 6" key="1">
    <citation type="submission" date="2020-09" db="EMBL/GenBank/DDBJ databases">
        <authorList>
            <person name="Tanuku N.R.S."/>
        </authorList>
    </citation>
    <scope>NUCLEOTIDE SEQUENCE [LARGE SCALE GENOMIC DNA]</scope>
    <source>
        <strain evidence="5 6">AK62</strain>
    </source>
</reference>
<dbReference type="InterPro" id="IPR021796">
    <property type="entry name" value="Tll0287-like_dom"/>
</dbReference>
<dbReference type="Pfam" id="PF11845">
    <property type="entry name" value="Tll0287-like"/>
    <property type="match status" value="1"/>
</dbReference>
<dbReference type="EC" id="2.7.7.65" evidence="1"/>
<keyword evidence="3" id="KW-1133">Transmembrane helix</keyword>
<organism evidence="5 6">
    <name type="scientific">Marinobacterium alkalitolerans</name>
    <dbReference type="NCBI Taxonomy" id="1542925"/>
    <lineage>
        <taxon>Bacteria</taxon>
        <taxon>Pseudomonadati</taxon>
        <taxon>Pseudomonadota</taxon>
        <taxon>Gammaproteobacteria</taxon>
        <taxon>Oceanospirillales</taxon>
        <taxon>Oceanospirillaceae</taxon>
        <taxon>Marinobacterium</taxon>
    </lineage>
</organism>
<dbReference type="RefSeq" id="WP_209288542.1">
    <property type="nucleotide sequence ID" value="NZ_JACVEW010000026.1"/>
</dbReference>
<gene>
    <name evidence="5" type="ORF">H9C73_14080</name>
</gene>
<dbReference type="InterPro" id="IPR000160">
    <property type="entry name" value="GGDEF_dom"/>
</dbReference>
<evidence type="ECO:0000256" key="1">
    <source>
        <dbReference type="ARBA" id="ARBA00012528"/>
    </source>
</evidence>
<dbReference type="Gene3D" id="3.30.70.270">
    <property type="match status" value="1"/>
</dbReference>
<dbReference type="NCBIfam" id="TIGR00254">
    <property type="entry name" value="GGDEF"/>
    <property type="match status" value="1"/>
</dbReference>
<dbReference type="PANTHER" id="PTHR45138:SF9">
    <property type="entry name" value="DIGUANYLATE CYCLASE DGCM-RELATED"/>
    <property type="match status" value="1"/>
</dbReference>
<accession>A0ABS3ZDT1</accession>
<evidence type="ECO:0000256" key="3">
    <source>
        <dbReference type="SAM" id="Phobius"/>
    </source>
</evidence>
<comment type="catalytic activity">
    <reaction evidence="2">
        <text>2 GTP = 3',3'-c-di-GMP + 2 diphosphate</text>
        <dbReference type="Rhea" id="RHEA:24898"/>
        <dbReference type="ChEBI" id="CHEBI:33019"/>
        <dbReference type="ChEBI" id="CHEBI:37565"/>
        <dbReference type="ChEBI" id="CHEBI:58805"/>
        <dbReference type="EC" id="2.7.7.65"/>
    </reaction>
</comment>
<evidence type="ECO:0000313" key="5">
    <source>
        <dbReference type="EMBL" id="MBP0049857.1"/>
    </source>
</evidence>
<dbReference type="PANTHER" id="PTHR45138">
    <property type="entry name" value="REGULATORY COMPONENTS OF SENSORY TRANSDUCTION SYSTEM"/>
    <property type="match status" value="1"/>
</dbReference>
<dbReference type="InterPro" id="IPR043128">
    <property type="entry name" value="Rev_trsase/Diguanyl_cyclase"/>
</dbReference>
<evidence type="ECO:0000256" key="2">
    <source>
        <dbReference type="ARBA" id="ARBA00034247"/>
    </source>
</evidence>
<dbReference type="EMBL" id="JACVEW010000026">
    <property type="protein sequence ID" value="MBP0049857.1"/>
    <property type="molecule type" value="Genomic_DNA"/>
</dbReference>
<sequence>MRIRQLILINLAVWLFCAFVVGASWLINRNAIQGAALSVFQAQGRAAFTLIRATRHWNAAQGSVYVPVSSLTPPNPYLELENRDITDNLGRRLTQVNPAYMTRQISELLADADVNMRITSRNPLNPVNRAGRWESDSLGLMEQTGATEHVDRVGDQYRYMARLDIVHSCLPCHEQQGYKVGDLRGGISFTRSAAHVDPLVNDMLARVDRIHLGIWVLISMIAGLTTSLVFRFRQQLVGSESVQQALRALVETDALTGVLSRRELMNRLHREVDRCNRFDTSLVVLMVDIDHFKQVNDHQGHAEGDRILKRVAEQLQSSLRRVDSLGRYGGEEFTILLPRTSHDEALILARRLLQEVQSMGDVTISVGMACSRDLPDPVTGDVLLKMSDQALYAAKRNGRNRVFCHRELS</sequence>
<comment type="caution">
    <text evidence="5">The sequence shown here is derived from an EMBL/GenBank/DDBJ whole genome shotgun (WGS) entry which is preliminary data.</text>
</comment>
<keyword evidence="6" id="KW-1185">Reference proteome</keyword>
<dbReference type="InterPro" id="IPR029787">
    <property type="entry name" value="Nucleotide_cyclase"/>
</dbReference>
<evidence type="ECO:0000313" key="6">
    <source>
        <dbReference type="Proteomes" id="UP000810171"/>
    </source>
</evidence>
<feature type="domain" description="GGDEF" evidence="4">
    <location>
        <begin position="280"/>
        <end position="407"/>
    </location>
</feature>
<dbReference type="Proteomes" id="UP000810171">
    <property type="component" value="Unassembled WGS sequence"/>
</dbReference>
<evidence type="ECO:0000259" key="4">
    <source>
        <dbReference type="PROSITE" id="PS50887"/>
    </source>
</evidence>
<dbReference type="Pfam" id="PF00990">
    <property type="entry name" value="GGDEF"/>
    <property type="match status" value="1"/>
</dbReference>